<organism evidence="1 2">
    <name type="scientific">Xyrichtys novacula</name>
    <name type="common">Pearly razorfish</name>
    <name type="synonym">Hemipteronotus novacula</name>
    <dbReference type="NCBI Taxonomy" id="13765"/>
    <lineage>
        <taxon>Eukaryota</taxon>
        <taxon>Metazoa</taxon>
        <taxon>Chordata</taxon>
        <taxon>Craniata</taxon>
        <taxon>Vertebrata</taxon>
        <taxon>Euteleostomi</taxon>
        <taxon>Actinopterygii</taxon>
        <taxon>Neopterygii</taxon>
        <taxon>Teleostei</taxon>
        <taxon>Neoteleostei</taxon>
        <taxon>Acanthomorphata</taxon>
        <taxon>Eupercaria</taxon>
        <taxon>Labriformes</taxon>
        <taxon>Labridae</taxon>
        <taxon>Xyrichtys</taxon>
    </lineage>
</organism>
<protein>
    <submittedName>
        <fullName evidence="1">Uncharacterized protein</fullName>
    </submittedName>
</protein>
<name>A0AAV1F180_XYRNO</name>
<dbReference type="Proteomes" id="UP001178508">
    <property type="component" value="Chromosome 4"/>
</dbReference>
<reference evidence="1" key="1">
    <citation type="submission" date="2023-08" db="EMBL/GenBank/DDBJ databases">
        <authorList>
            <person name="Alioto T."/>
            <person name="Alioto T."/>
            <person name="Gomez Garrido J."/>
        </authorList>
    </citation>
    <scope>NUCLEOTIDE SEQUENCE</scope>
</reference>
<proteinExistence type="predicted"/>
<dbReference type="AlphaFoldDB" id="A0AAV1F180"/>
<keyword evidence="2" id="KW-1185">Reference proteome</keyword>
<evidence type="ECO:0000313" key="1">
    <source>
        <dbReference type="EMBL" id="CAJ1054754.1"/>
    </source>
</evidence>
<accession>A0AAV1F180</accession>
<sequence length="89" mass="9739">MLLQSRRDKITPSVVVPLLSLALDSSRKGRNYTTQALHLGHRDEAVEREERDISTNSEELVASFVKTAANSCGHSSRAYTPLSRGAPTS</sequence>
<dbReference type="EMBL" id="OY660867">
    <property type="protein sequence ID" value="CAJ1054754.1"/>
    <property type="molecule type" value="Genomic_DNA"/>
</dbReference>
<gene>
    <name evidence="1" type="ORF">XNOV1_A005905</name>
</gene>
<evidence type="ECO:0000313" key="2">
    <source>
        <dbReference type="Proteomes" id="UP001178508"/>
    </source>
</evidence>